<dbReference type="Gene3D" id="2.60.120.280">
    <property type="entry name" value="Regulatory protein AraC"/>
    <property type="match status" value="1"/>
</dbReference>
<evidence type="ECO:0000313" key="6">
    <source>
        <dbReference type="Proteomes" id="UP000198855"/>
    </source>
</evidence>
<dbReference type="SUPFAM" id="SSF51215">
    <property type="entry name" value="Regulatory protein AraC"/>
    <property type="match status" value="1"/>
</dbReference>
<feature type="domain" description="HTH araC/xylS-type" evidence="4">
    <location>
        <begin position="176"/>
        <end position="275"/>
    </location>
</feature>
<dbReference type="PANTHER" id="PTHR43280:SF2">
    <property type="entry name" value="HTH-TYPE TRANSCRIPTIONAL REGULATOR EXSA"/>
    <property type="match status" value="1"/>
</dbReference>
<dbReference type="SUPFAM" id="SSF46689">
    <property type="entry name" value="Homeodomain-like"/>
    <property type="match status" value="2"/>
</dbReference>
<dbReference type="Pfam" id="PF12833">
    <property type="entry name" value="HTH_18"/>
    <property type="match status" value="1"/>
</dbReference>
<organism evidence="5 6">
    <name type="scientific">Paenibacillus catalpae</name>
    <dbReference type="NCBI Taxonomy" id="1045775"/>
    <lineage>
        <taxon>Bacteria</taxon>
        <taxon>Bacillati</taxon>
        <taxon>Bacillota</taxon>
        <taxon>Bacilli</taxon>
        <taxon>Bacillales</taxon>
        <taxon>Paenibacillaceae</taxon>
        <taxon>Paenibacillus</taxon>
    </lineage>
</organism>
<dbReference type="RefSeq" id="WP_175532902.1">
    <property type="nucleotide sequence ID" value="NZ_FOMT01000003.1"/>
</dbReference>
<dbReference type="GO" id="GO:0043565">
    <property type="term" value="F:sequence-specific DNA binding"/>
    <property type="evidence" value="ECO:0007669"/>
    <property type="project" value="InterPro"/>
</dbReference>
<name>A0A1I2BUX8_9BACL</name>
<dbReference type="Pfam" id="PF02311">
    <property type="entry name" value="AraC_binding"/>
    <property type="match status" value="1"/>
</dbReference>
<dbReference type="AlphaFoldDB" id="A0A1I2BUX8"/>
<reference evidence="6" key="1">
    <citation type="submission" date="2016-10" db="EMBL/GenBank/DDBJ databases">
        <authorList>
            <person name="Varghese N."/>
            <person name="Submissions S."/>
        </authorList>
    </citation>
    <scope>NUCLEOTIDE SEQUENCE [LARGE SCALE GENOMIC DNA]</scope>
    <source>
        <strain evidence="6">CGMCC 1.10784</strain>
    </source>
</reference>
<keyword evidence="6" id="KW-1185">Reference proteome</keyword>
<keyword evidence="3" id="KW-0804">Transcription</keyword>
<dbReference type="InterPro" id="IPR018062">
    <property type="entry name" value="HTH_AraC-typ_CS"/>
</dbReference>
<evidence type="ECO:0000256" key="2">
    <source>
        <dbReference type="ARBA" id="ARBA00023125"/>
    </source>
</evidence>
<keyword evidence="2 5" id="KW-0238">DNA-binding</keyword>
<protein>
    <submittedName>
        <fullName evidence="5">AraC-type DNA-binding protein</fullName>
    </submittedName>
</protein>
<dbReference type="InterPro" id="IPR009057">
    <property type="entry name" value="Homeodomain-like_sf"/>
</dbReference>
<evidence type="ECO:0000259" key="4">
    <source>
        <dbReference type="PROSITE" id="PS01124"/>
    </source>
</evidence>
<dbReference type="SMART" id="SM00342">
    <property type="entry name" value="HTH_ARAC"/>
    <property type="match status" value="1"/>
</dbReference>
<dbReference type="Proteomes" id="UP000198855">
    <property type="component" value="Unassembled WGS sequence"/>
</dbReference>
<dbReference type="InterPro" id="IPR037923">
    <property type="entry name" value="HTH-like"/>
</dbReference>
<evidence type="ECO:0000256" key="1">
    <source>
        <dbReference type="ARBA" id="ARBA00023015"/>
    </source>
</evidence>
<dbReference type="PROSITE" id="PS01124">
    <property type="entry name" value="HTH_ARAC_FAMILY_2"/>
    <property type="match status" value="1"/>
</dbReference>
<dbReference type="EMBL" id="FOMT01000003">
    <property type="protein sequence ID" value="SFE59867.1"/>
    <property type="molecule type" value="Genomic_DNA"/>
</dbReference>
<dbReference type="Gene3D" id="1.10.10.60">
    <property type="entry name" value="Homeodomain-like"/>
    <property type="match status" value="2"/>
</dbReference>
<dbReference type="STRING" id="1045775.SAMN05216378_3674"/>
<dbReference type="PROSITE" id="PS00041">
    <property type="entry name" value="HTH_ARAC_FAMILY_1"/>
    <property type="match status" value="1"/>
</dbReference>
<dbReference type="InterPro" id="IPR003313">
    <property type="entry name" value="AraC-bd"/>
</dbReference>
<proteinExistence type="predicted"/>
<dbReference type="GO" id="GO:0003700">
    <property type="term" value="F:DNA-binding transcription factor activity"/>
    <property type="evidence" value="ECO:0007669"/>
    <property type="project" value="InterPro"/>
</dbReference>
<sequence length="281" mass="32635">MKLLTLRTNVLSEHVEERLLFSVYTVGTEEQQATVRMEGFSAYQLIVTFSGKGRFRLLGQSKWDICNANQILYIPADIPHEYISEGYEPWNVGFISFSAEAEALRAWKLGDVPKLFIAQQTDRLFDLIEQIWCQSGANHDYWRSSELFLSFLSEIVKQRHKSSTDRQFQGTNTVAHAAARFLRDHVNRPETTITSLAEQLGYSRKQLTRLFLSTYHTTPLQYLKKQRLLGAARLLKAHPEWPVTEIARQVGMETVYFSRAFRLKFGVTPKEFREVPFEFKE</sequence>
<dbReference type="PANTHER" id="PTHR43280">
    <property type="entry name" value="ARAC-FAMILY TRANSCRIPTIONAL REGULATOR"/>
    <property type="match status" value="1"/>
</dbReference>
<dbReference type="InterPro" id="IPR018060">
    <property type="entry name" value="HTH_AraC"/>
</dbReference>
<keyword evidence="1" id="KW-0805">Transcription regulation</keyword>
<accession>A0A1I2BUX8</accession>
<gene>
    <name evidence="5" type="ORF">SAMN05216378_3674</name>
</gene>
<evidence type="ECO:0000256" key="3">
    <source>
        <dbReference type="ARBA" id="ARBA00023163"/>
    </source>
</evidence>
<evidence type="ECO:0000313" key="5">
    <source>
        <dbReference type="EMBL" id="SFE59867.1"/>
    </source>
</evidence>